<gene>
    <name evidence="2" type="ORF">FRC98_16625</name>
</gene>
<accession>A0A5C6X6X0</accession>
<dbReference type="Proteomes" id="UP000321412">
    <property type="component" value="Unassembled WGS sequence"/>
</dbReference>
<dbReference type="InterPro" id="IPR045584">
    <property type="entry name" value="Pilin-like"/>
</dbReference>
<dbReference type="AlphaFoldDB" id="A0A5C6X6X0"/>
<evidence type="ECO:0000313" key="3">
    <source>
        <dbReference type="Proteomes" id="UP000321412"/>
    </source>
</evidence>
<dbReference type="EMBL" id="VOSM01000009">
    <property type="protein sequence ID" value="TXD35439.1"/>
    <property type="molecule type" value="Genomic_DNA"/>
</dbReference>
<reference evidence="2 3" key="1">
    <citation type="submission" date="2019-08" db="EMBL/GenBank/DDBJ databases">
        <title>Bradymonadales sp. TMQ4.</title>
        <authorList>
            <person name="Liang Q."/>
        </authorList>
    </citation>
    <scope>NUCLEOTIDE SEQUENCE [LARGE SCALE GENOMIC DNA]</scope>
    <source>
        <strain evidence="2 3">TMQ4</strain>
    </source>
</reference>
<evidence type="ECO:0000313" key="2">
    <source>
        <dbReference type="EMBL" id="TXD35439.1"/>
    </source>
</evidence>
<name>A0A5C6X6X0_9DELT</name>
<comment type="caution">
    <text evidence="2">The sequence shown here is derived from an EMBL/GenBank/DDBJ whole genome shotgun (WGS) entry which is preliminary data.</text>
</comment>
<dbReference type="RefSeq" id="WP_146982557.1">
    <property type="nucleotide sequence ID" value="NZ_VOSM01000009.1"/>
</dbReference>
<dbReference type="OrthoDB" id="5507626at2"/>
<dbReference type="Pfam" id="PF07963">
    <property type="entry name" value="N_methyl"/>
    <property type="match status" value="1"/>
</dbReference>
<keyword evidence="1" id="KW-0812">Transmembrane</keyword>
<protein>
    <submittedName>
        <fullName evidence="2">Prepilin-type N-terminal cleavage/methylation domain-containing protein</fullName>
    </submittedName>
</protein>
<feature type="transmembrane region" description="Helical" evidence="1">
    <location>
        <begin position="20"/>
        <end position="39"/>
    </location>
</feature>
<keyword evidence="1" id="KW-0472">Membrane</keyword>
<dbReference type="SUPFAM" id="SSF54523">
    <property type="entry name" value="Pili subunits"/>
    <property type="match status" value="1"/>
</dbReference>
<dbReference type="PROSITE" id="PS00409">
    <property type="entry name" value="PROKAR_NTER_METHYL"/>
    <property type="match status" value="1"/>
</dbReference>
<evidence type="ECO:0000256" key="1">
    <source>
        <dbReference type="SAM" id="Phobius"/>
    </source>
</evidence>
<keyword evidence="3" id="KW-1185">Reference proteome</keyword>
<organism evidence="2 3">
    <name type="scientific">Lujinxingia vulgaris</name>
    <dbReference type="NCBI Taxonomy" id="2600176"/>
    <lineage>
        <taxon>Bacteria</taxon>
        <taxon>Deltaproteobacteria</taxon>
        <taxon>Bradymonadales</taxon>
        <taxon>Lujinxingiaceae</taxon>
        <taxon>Lujinxingia</taxon>
    </lineage>
</organism>
<dbReference type="InterPro" id="IPR012902">
    <property type="entry name" value="N_methyl_site"/>
</dbReference>
<sequence>MIKLSTTSASPRGFSLIELLIAMVLMSVGVMATIAMQFISLGGYTASREVTGATEMARQVEARLRAEAMAWNGAMAPSTVDEVYNDGRGSAFLADIANAGGGWVRLYDQPVNQRMRPDDGAARFCVFGSAEQLQEGGIAQPYLQVRLAIVYPGANGAFPGQDGGNLNGRCDAIDAGLLIPGDEDLKLELEGLRASYFASAIRPR</sequence>
<proteinExistence type="predicted"/>
<dbReference type="NCBIfam" id="TIGR02532">
    <property type="entry name" value="IV_pilin_GFxxxE"/>
    <property type="match status" value="1"/>
</dbReference>
<keyword evidence="1" id="KW-1133">Transmembrane helix</keyword>